<organism evidence="3 4">
    <name type="scientific">Actinocorallia longicatena</name>
    <dbReference type="NCBI Taxonomy" id="111803"/>
    <lineage>
        <taxon>Bacteria</taxon>
        <taxon>Bacillati</taxon>
        <taxon>Actinomycetota</taxon>
        <taxon>Actinomycetes</taxon>
        <taxon>Streptosporangiales</taxon>
        <taxon>Thermomonosporaceae</taxon>
        <taxon>Actinocorallia</taxon>
    </lineage>
</organism>
<comment type="caution">
    <text evidence="3">The sequence shown here is derived from an EMBL/GenBank/DDBJ whole genome shotgun (WGS) entry which is preliminary data.</text>
</comment>
<proteinExistence type="predicted"/>
<dbReference type="Pfam" id="PF14361">
    <property type="entry name" value="RsbRD_N"/>
    <property type="match status" value="1"/>
</dbReference>
<feature type="domain" description="RsbT co-antagonist protein RsbRD N-terminal" evidence="2">
    <location>
        <begin position="28"/>
        <end position="162"/>
    </location>
</feature>
<accession>A0ABP6QKC8</accession>
<keyword evidence="4" id="KW-1185">Reference proteome</keyword>
<dbReference type="InterPro" id="IPR025751">
    <property type="entry name" value="RsbRD_N_dom"/>
</dbReference>
<dbReference type="Proteomes" id="UP001501237">
    <property type="component" value="Unassembled WGS sequence"/>
</dbReference>
<gene>
    <name evidence="3" type="ORF">GCM10010468_70320</name>
</gene>
<dbReference type="InterPro" id="IPR042070">
    <property type="entry name" value="PucR_C-HTH_sf"/>
</dbReference>
<dbReference type="EMBL" id="BAAAUV010000029">
    <property type="protein sequence ID" value="GAA3236181.1"/>
    <property type="molecule type" value="Genomic_DNA"/>
</dbReference>
<evidence type="ECO:0000313" key="4">
    <source>
        <dbReference type="Proteomes" id="UP001501237"/>
    </source>
</evidence>
<dbReference type="PANTHER" id="PTHR33744:SF1">
    <property type="entry name" value="DNA-BINDING TRANSCRIPTIONAL ACTIVATOR ADER"/>
    <property type="match status" value="1"/>
</dbReference>
<reference evidence="4" key="1">
    <citation type="journal article" date="2019" name="Int. J. Syst. Evol. Microbiol.">
        <title>The Global Catalogue of Microorganisms (GCM) 10K type strain sequencing project: providing services to taxonomists for standard genome sequencing and annotation.</title>
        <authorList>
            <consortium name="The Broad Institute Genomics Platform"/>
            <consortium name="The Broad Institute Genome Sequencing Center for Infectious Disease"/>
            <person name="Wu L."/>
            <person name="Ma J."/>
        </authorList>
    </citation>
    <scope>NUCLEOTIDE SEQUENCE [LARGE SCALE GENOMIC DNA]</scope>
    <source>
        <strain evidence="4">JCM 9377</strain>
    </source>
</reference>
<dbReference type="Pfam" id="PF13556">
    <property type="entry name" value="HTH_30"/>
    <property type="match status" value="1"/>
</dbReference>
<sequence>MKPQTLLARPVPPAFPAGNAAMLRALVPGLAADAARAIVEEVPAYGPPGASCPPGTLERLTLRFVGRFVERLIDPGPPLDDLIELCHRVGAAEARAGRTTDSWNTAVRAAAGAALRRIEHASGVPGGGVAALSGVATAQAFLDFVDVVTTAVSEGHARESAHGEDAGPVEALVRLLLADPRPEEHRVRDAMREARWSEPAEVAAVALTPQDRRPLLPPDILGTFATSRPFLIVPDPDGPGRKRTLTAALGGRIGAVGPTVPLRQVAESLRWARDALQLARKGVIPRSPDALVVAARHVPIILMSRDPLVVRMSERCLAPLQRFPEEKRLRLAETFLALIECGFNSSRASAHITVHPQTIRYRLRTLENLFGDDLYDPDLRLEFHLHLKYWLAAPGGPRA</sequence>
<dbReference type="RefSeq" id="WP_344837238.1">
    <property type="nucleotide sequence ID" value="NZ_BAAAUV010000029.1"/>
</dbReference>
<evidence type="ECO:0000313" key="3">
    <source>
        <dbReference type="EMBL" id="GAA3236181.1"/>
    </source>
</evidence>
<dbReference type="InterPro" id="IPR025736">
    <property type="entry name" value="PucR_C-HTH_dom"/>
</dbReference>
<feature type="domain" description="PucR C-terminal helix-turn-helix" evidence="1">
    <location>
        <begin position="331"/>
        <end position="388"/>
    </location>
</feature>
<evidence type="ECO:0000259" key="1">
    <source>
        <dbReference type="Pfam" id="PF13556"/>
    </source>
</evidence>
<dbReference type="Gene3D" id="1.10.10.2840">
    <property type="entry name" value="PucR C-terminal helix-turn-helix domain"/>
    <property type="match status" value="1"/>
</dbReference>
<dbReference type="PANTHER" id="PTHR33744">
    <property type="entry name" value="CARBOHYDRATE DIACID REGULATOR"/>
    <property type="match status" value="1"/>
</dbReference>
<name>A0ABP6QKC8_9ACTN</name>
<dbReference type="InterPro" id="IPR051448">
    <property type="entry name" value="CdaR-like_regulators"/>
</dbReference>
<protein>
    <submittedName>
        <fullName evidence="3">PucR family transcriptional regulator</fullName>
    </submittedName>
</protein>
<evidence type="ECO:0000259" key="2">
    <source>
        <dbReference type="Pfam" id="PF14361"/>
    </source>
</evidence>